<dbReference type="InterPro" id="IPR010203">
    <property type="entry name" value="RraA"/>
</dbReference>
<dbReference type="SUPFAM" id="SSF89562">
    <property type="entry name" value="RraA-like"/>
    <property type="match status" value="1"/>
</dbReference>
<keyword evidence="11" id="KW-1185">Reference proteome</keyword>
<name>A0AAV7EJ68_ARIFI</name>
<dbReference type="NCBIfam" id="NF006875">
    <property type="entry name" value="PRK09372.1"/>
    <property type="match status" value="1"/>
</dbReference>
<organism evidence="10 11">
    <name type="scientific">Aristolochia fimbriata</name>
    <name type="common">White veined hardy Dutchman's pipe vine</name>
    <dbReference type="NCBI Taxonomy" id="158543"/>
    <lineage>
        <taxon>Eukaryota</taxon>
        <taxon>Viridiplantae</taxon>
        <taxon>Streptophyta</taxon>
        <taxon>Embryophyta</taxon>
        <taxon>Tracheophyta</taxon>
        <taxon>Spermatophyta</taxon>
        <taxon>Magnoliopsida</taxon>
        <taxon>Magnoliidae</taxon>
        <taxon>Piperales</taxon>
        <taxon>Aristolochiaceae</taxon>
        <taxon>Aristolochia</taxon>
    </lineage>
</organism>
<dbReference type="CDD" id="cd16841">
    <property type="entry name" value="RraA_family"/>
    <property type="match status" value="1"/>
</dbReference>
<dbReference type="EC" id="4.1.3.17" evidence="9"/>
<dbReference type="GO" id="GO:0047443">
    <property type="term" value="F:4-hydroxy-4-methyl-2-oxoglutarate aldolase activity"/>
    <property type="evidence" value="ECO:0007669"/>
    <property type="project" value="UniProtKB-EC"/>
</dbReference>
<comment type="catalytic activity">
    <reaction evidence="7 9">
        <text>oxaloacetate + H(+) = pyruvate + CO2</text>
        <dbReference type="Rhea" id="RHEA:15641"/>
        <dbReference type="ChEBI" id="CHEBI:15361"/>
        <dbReference type="ChEBI" id="CHEBI:15378"/>
        <dbReference type="ChEBI" id="CHEBI:16452"/>
        <dbReference type="ChEBI" id="CHEBI:16526"/>
        <dbReference type="EC" id="4.1.1.112"/>
    </reaction>
</comment>
<dbReference type="EMBL" id="JAINDJ010000004">
    <property type="protein sequence ID" value="KAG9448880.1"/>
    <property type="molecule type" value="Genomic_DNA"/>
</dbReference>
<comment type="similarity">
    <text evidence="2 9">Belongs to the class II aldolase/RraA-like family.</text>
</comment>
<evidence type="ECO:0000256" key="1">
    <source>
        <dbReference type="ARBA" id="ARBA00001342"/>
    </source>
</evidence>
<proteinExistence type="inferred from homology"/>
<dbReference type="EC" id="4.1.1.112" evidence="9"/>
<dbReference type="InterPro" id="IPR036704">
    <property type="entry name" value="RraA/RraA-like_sf"/>
</dbReference>
<dbReference type="Proteomes" id="UP000825729">
    <property type="component" value="Unassembled WGS sequence"/>
</dbReference>
<dbReference type="AlphaFoldDB" id="A0AAV7EJ68"/>
<keyword evidence="5 9" id="KW-0456">Lyase</keyword>
<reference evidence="10 11" key="1">
    <citation type="submission" date="2021-07" db="EMBL/GenBank/DDBJ databases">
        <title>The Aristolochia fimbriata genome: insights into angiosperm evolution, floral development and chemical biosynthesis.</title>
        <authorList>
            <person name="Jiao Y."/>
        </authorList>
    </citation>
    <scope>NUCLEOTIDE SEQUENCE [LARGE SCALE GENOMIC DNA]</scope>
    <source>
        <strain evidence="10">IBCAS-2021</strain>
        <tissue evidence="10">Leaf</tissue>
    </source>
</reference>
<feature type="binding site" evidence="8">
    <location>
        <position position="105"/>
    </location>
    <ligand>
        <name>Mg(2+)</name>
        <dbReference type="ChEBI" id="CHEBI:18420"/>
    </ligand>
</feature>
<comment type="cofactor">
    <cofactor evidence="9">
        <name>a divalent metal cation</name>
        <dbReference type="ChEBI" id="CHEBI:60240"/>
    </cofactor>
</comment>
<evidence type="ECO:0000256" key="4">
    <source>
        <dbReference type="ARBA" id="ARBA00022723"/>
    </source>
</evidence>
<comment type="caution">
    <text evidence="10">The sequence shown here is derived from an EMBL/GenBank/DDBJ whole genome shotgun (WGS) entry which is preliminary data.</text>
</comment>
<dbReference type="InterPro" id="IPR005493">
    <property type="entry name" value="RraA/RraA-like"/>
</dbReference>
<dbReference type="PANTHER" id="PTHR33254">
    <property type="entry name" value="4-HYDROXY-4-METHYL-2-OXOGLUTARATE ALDOLASE 3-RELATED"/>
    <property type="match status" value="1"/>
</dbReference>
<dbReference type="Pfam" id="PF03737">
    <property type="entry name" value="RraA-like"/>
    <property type="match status" value="1"/>
</dbReference>
<dbReference type="GO" id="GO:0046872">
    <property type="term" value="F:metal ion binding"/>
    <property type="evidence" value="ECO:0007669"/>
    <property type="project" value="UniProtKB-KW"/>
</dbReference>
<gene>
    <name evidence="10" type="ORF">H6P81_008845</name>
</gene>
<evidence type="ECO:0000256" key="3">
    <source>
        <dbReference type="ARBA" id="ARBA00011233"/>
    </source>
</evidence>
<feature type="binding site" evidence="8">
    <location>
        <position position="104"/>
    </location>
    <ligand>
        <name>substrate</name>
    </ligand>
</feature>
<comment type="subunit">
    <text evidence="3 9">Homotrimer.</text>
</comment>
<sequence length="167" mass="17736">MAPLRTADICDGNLALMATGELRSLQPIFRMYGRVREFAGPVVTLKLVEDENASVRRMLDGRGDGKVLVIDGGGSTRAALMGGSLAELARSRGWSGIVVNGCIRDVDEINECDIGIRALGSQPAQAGKKVPGEKHVPLFIGGAYIHDGEWLYADADGVVVSKTQLSL</sequence>
<comment type="function">
    <text evidence="6 9">Catalyzes the aldol cleavage of 4-hydroxy-4-methyl-2-oxoglutarate (HMG) into 2 molecules of pyruvate. Also contains a secondary oxaloacetate (OAA) decarboxylase activity due to the common pyruvate enolate transition state formed following C-C bond cleavage in the retro-aldol and decarboxylation reactions.</text>
</comment>
<accession>A0AAV7EJ68</accession>
<dbReference type="GO" id="GO:0051252">
    <property type="term" value="P:regulation of RNA metabolic process"/>
    <property type="evidence" value="ECO:0007669"/>
    <property type="project" value="InterPro"/>
</dbReference>
<evidence type="ECO:0000256" key="7">
    <source>
        <dbReference type="ARBA" id="ARBA00047973"/>
    </source>
</evidence>
<evidence type="ECO:0000256" key="5">
    <source>
        <dbReference type="ARBA" id="ARBA00023239"/>
    </source>
</evidence>
<evidence type="ECO:0000313" key="11">
    <source>
        <dbReference type="Proteomes" id="UP000825729"/>
    </source>
</evidence>
<evidence type="ECO:0000256" key="2">
    <source>
        <dbReference type="ARBA" id="ARBA00008621"/>
    </source>
</evidence>
<evidence type="ECO:0000256" key="6">
    <source>
        <dbReference type="ARBA" id="ARBA00025046"/>
    </source>
</evidence>
<comment type="cofactor">
    <cofactor evidence="8">
        <name>Mg(2+)</name>
        <dbReference type="ChEBI" id="CHEBI:18420"/>
    </cofactor>
</comment>
<keyword evidence="4 8" id="KW-0479">Metal-binding</keyword>
<evidence type="ECO:0000313" key="10">
    <source>
        <dbReference type="EMBL" id="KAG9448880.1"/>
    </source>
</evidence>
<dbReference type="NCBIfam" id="TIGR01935">
    <property type="entry name" value="NOT-MenG"/>
    <property type="match status" value="1"/>
</dbReference>
<feature type="binding site" evidence="8">
    <location>
        <begin position="82"/>
        <end position="85"/>
    </location>
    <ligand>
        <name>substrate</name>
    </ligand>
</feature>
<dbReference type="GO" id="GO:0008428">
    <property type="term" value="F:ribonuclease inhibitor activity"/>
    <property type="evidence" value="ECO:0007669"/>
    <property type="project" value="InterPro"/>
</dbReference>
<dbReference type="GO" id="GO:0008948">
    <property type="term" value="F:oxaloacetate decarboxylase activity"/>
    <property type="evidence" value="ECO:0007669"/>
    <property type="project" value="UniProtKB-EC"/>
</dbReference>
<evidence type="ECO:0000256" key="8">
    <source>
        <dbReference type="PIRSR" id="PIRSR605493-1"/>
    </source>
</evidence>
<keyword evidence="8" id="KW-0460">Magnesium</keyword>
<comment type="catalytic activity">
    <reaction evidence="1 9">
        <text>4-hydroxy-4-methyl-2-oxoglutarate = 2 pyruvate</text>
        <dbReference type="Rhea" id="RHEA:22748"/>
        <dbReference type="ChEBI" id="CHEBI:15361"/>
        <dbReference type="ChEBI" id="CHEBI:58276"/>
        <dbReference type="EC" id="4.1.3.17"/>
    </reaction>
</comment>
<dbReference type="PANTHER" id="PTHR33254:SF4">
    <property type="entry name" value="4-HYDROXY-4-METHYL-2-OXOGLUTARATE ALDOLASE 3-RELATED"/>
    <property type="match status" value="1"/>
</dbReference>
<protein>
    <recommendedName>
        <fullName evidence="9">4-hydroxy-4-methyl-2-oxoglutarate aldolase</fullName>
        <shortName evidence="9">HMG aldolase</shortName>
        <ecNumber evidence="9">4.1.1.112</ecNumber>
        <ecNumber evidence="9">4.1.3.17</ecNumber>
    </recommendedName>
    <alternativeName>
        <fullName evidence="9">Oxaloacetate decarboxylase</fullName>
    </alternativeName>
</protein>
<evidence type="ECO:0000256" key="9">
    <source>
        <dbReference type="RuleBase" id="RU004338"/>
    </source>
</evidence>
<dbReference type="Gene3D" id="3.50.30.40">
    <property type="entry name" value="Ribonuclease E inhibitor RraA/RraA-like"/>
    <property type="match status" value="1"/>
</dbReference>